<comment type="similarity">
    <text evidence="2">Belongs to the bacterial solute-binding protein 5 family.</text>
</comment>
<evidence type="ECO:0000256" key="1">
    <source>
        <dbReference type="ARBA" id="ARBA00004196"/>
    </source>
</evidence>
<name>A0ABX2T3K2_9BACL</name>
<evidence type="ECO:0000259" key="6">
    <source>
        <dbReference type="Pfam" id="PF00496"/>
    </source>
</evidence>
<keyword evidence="8" id="KW-1185">Reference proteome</keyword>
<gene>
    <name evidence="7" type="ORF">HZY85_06385</name>
</gene>
<keyword evidence="4 5" id="KW-0732">Signal</keyword>
<feature type="signal peptide" evidence="5">
    <location>
        <begin position="1"/>
        <end position="21"/>
    </location>
</feature>
<organism evidence="7 8">
    <name type="scientific">Gemelliphila palaticanis</name>
    <dbReference type="NCBI Taxonomy" id="81950"/>
    <lineage>
        <taxon>Bacteria</taxon>
        <taxon>Bacillati</taxon>
        <taxon>Bacillota</taxon>
        <taxon>Bacilli</taxon>
        <taxon>Bacillales</taxon>
        <taxon>Gemellaceae</taxon>
        <taxon>Gemelliphila</taxon>
    </lineage>
</organism>
<dbReference type="PANTHER" id="PTHR30290">
    <property type="entry name" value="PERIPLASMIC BINDING COMPONENT OF ABC TRANSPORTER"/>
    <property type="match status" value="1"/>
</dbReference>
<comment type="subcellular location">
    <subcellularLocation>
        <location evidence="1">Cell envelope</location>
    </subcellularLocation>
</comment>
<evidence type="ECO:0000313" key="7">
    <source>
        <dbReference type="EMBL" id="NYS47815.1"/>
    </source>
</evidence>
<dbReference type="PROSITE" id="PS51257">
    <property type="entry name" value="PROKAR_LIPOPROTEIN"/>
    <property type="match status" value="1"/>
</dbReference>
<dbReference type="Proteomes" id="UP000531840">
    <property type="component" value="Unassembled WGS sequence"/>
</dbReference>
<accession>A0ABX2T3K2</accession>
<dbReference type="Pfam" id="PF00496">
    <property type="entry name" value="SBP_bac_5"/>
    <property type="match status" value="1"/>
</dbReference>
<keyword evidence="3" id="KW-0813">Transport</keyword>
<dbReference type="RefSeq" id="WP_179941600.1">
    <property type="nucleotide sequence ID" value="NZ_JACBYF010000013.1"/>
</dbReference>
<sequence>MKKSKFLKVFSSAMALSVVLAGCSAGGGSSSSSSSSASKPALEFKSMVDNGGTAVESTFKYGILSNDQLTGMWNPVFYLQATDYEVIGAMVGNTFAQDDAYRFTQGDENAPVKFELDKEAKKAKFTVHKDLKWSNGEPVTAKDIVATYELMGNKDYTENIRYEEPYELIEGMKEFHEGNADKISGIKELDERTVEIQYTELKPALVYGSGFISSFLNAKQVEEASKDFTKFAEAELNTKPLSYGPYVIDKYVEGESVLLKPNEHYYQKDKVKIKNVEMKRIPMAQASSVIKAGDVDMMGEISTEVYESSKELKNGTFLGRPAFYLSYVGFKLGKFDKEKGQVVVDPNAKAADVRVREAFGLAVDWDQINEKIYKGLRFTPTGSGFYPPVVEFLYNKENPSLKVDKEKAKKLLDEAGWKDTDNDGLRENAKGEKVTFNFGIRDVGQSFDQALAETFLKSWKEVGLDVKLVNDKLMAPKEWSQAVQSDDPNIDIFQGAWGLGTNPDPSAIIGEKSQLNLQRYIDDTLRADLAKFDSPDMFDDAKFKQTYQEFDKHFAEAKAWLPFSWKTDLIWVNSRVKNYDYIKAGKNKLSLHELELTADKPNQG</sequence>
<reference evidence="7 8" key="1">
    <citation type="submission" date="2020-07" db="EMBL/GenBank/DDBJ databases">
        <title>MOT database genomes.</title>
        <authorList>
            <person name="Joseph S."/>
            <person name="Aduse-Opoku J."/>
            <person name="Hashim A."/>
            <person name="Wade W."/>
            <person name="Curtis M."/>
        </authorList>
    </citation>
    <scope>NUCLEOTIDE SEQUENCE [LARGE SCALE GENOMIC DNA]</scope>
    <source>
        <strain evidence="7 8">CIP 106318</strain>
    </source>
</reference>
<dbReference type="InterPro" id="IPR000914">
    <property type="entry name" value="SBP_5_dom"/>
</dbReference>
<dbReference type="EMBL" id="JACBYF010000013">
    <property type="protein sequence ID" value="NYS47815.1"/>
    <property type="molecule type" value="Genomic_DNA"/>
</dbReference>
<dbReference type="SUPFAM" id="SSF53850">
    <property type="entry name" value="Periplasmic binding protein-like II"/>
    <property type="match status" value="1"/>
</dbReference>
<dbReference type="InterPro" id="IPR039424">
    <property type="entry name" value="SBP_5"/>
</dbReference>
<feature type="chain" id="PRO_5047544646" evidence="5">
    <location>
        <begin position="22"/>
        <end position="604"/>
    </location>
</feature>
<dbReference type="Gene3D" id="3.40.190.10">
    <property type="entry name" value="Periplasmic binding protein-like II"/>
    <property type="match status" value="1"/>
</dbReference>
<proteinExistence type="inferred from homology"/>
<evidence type="ECO:0000256" key="5">
    <source>
        <dbReference type="SAM" id="SignalP"/>
    </source>
</evidence>
<feature type="domain" description="Solute-binding protein family 5" evidence="6">
    <location>
        <begin position="115"/>
        <end position="507"/>
    </location>
</feature>
<dbReference type="PANTHER" id="PTHR30290:SF10">
    <property type="entry name" value="PERIPLASMIC OLIGOPEPTIDE-BINDING PROTEIN-RELATED"/>
    <property type="match status" value="1"/>
</dbReference>
<protein>
    <submittedName>
        <fullName evidence="7">Peptide ABC transporter substrate-binding protein</fullName>
    </submittedName>
</protein>
<evidence type="ECO:0000256" key="3">
    <source>
        <dbReference type="ARBA" id="ARBA00022448"/>
    </source>
</evidence>
<dbReference type="Gene3D" id="3.10.105.10">
    <property type="entry name" value="Dipeptide-binding Protein, Domain 3"/>
    <property type="match status" value="1"/>
</dbReference>
<evidence type="ECO:0000256" key="2">
    <source>
        <dbReference type="ARBA" id="ARBA00005695"/>
    </source>
</evidence>
<evidence type="ECO:0000256" key="4">
    <source>
        <dbReference type="ARBA" id="ARBA00022729"/>
    </source>
</evidence>
<evidence type="ECO:0000313" key="8">
    <source>
        <dbReference type="Proteomes" id="UP000531840"/>
    </source>
</evidence>
<comment type="caution">
    <text evidence="7">The sequence shown here is derived from an EMBL/GenBank/DDBJ whole genome shotgun (WGS) entry which is preliminary data.</text>
</comment>